<comment type="caution">
    <text evidence="2">The sequence shown here is derived from an EMBL/GenBank/DDBJ whole genome shotgun (WGS) entry which is preliminary data.</text>
</comment>
<dbReference type="EMBL" id="BARW01025472">
    <property type="protein sequence ID" value="GAJ08967.1"/>
    <property type="molecule type" value="Genomic_DNA"/>
</dbReference>
<feature type="compositionally biased region" description="Basic residues" evidence="1">
    <location>
        <begin position="109"/>
        <end position="119"/>
    </location>
</feature>
<protein>
    <submittedName>
        <fullName evidence="2">Uncharacterized protein</fullName>
    </submittedName>
</protein>
<organism evidence="2">
    <name type="scientific">marine sediment metagenome</name>
    <dbReference type="NCBI Taxonomy" id="412755"/>
    <lineage>
        <taxon>unclassified sequences</taxon>
        <taxon>metagenomes</taxon>
        <taxon>ecological metagenomes</taxon>
    </lineage>
</organism>
<reference evidence="2" key="1">
    <citation type="journal article" date="2014" name="Front. Microbiol.">
        <title>High frequency of phylogenetically diverse reductive dehalogenase-homologous genes in deep subseafloor sedimentary metagenomes.</title>
        <authorList>
            <person name="Kawai M."/>
            <person name="Futagami T."/>
            <person name="Toyoda A."/>
            <person name="Takaki Y."/>
            <person name="Nishi S."/>
            <person name="Hori S."/>
            <person name="Arai W."/>
            <person name="Tsubouchi T."/>
            <person name="Morono Y."/>
            <person name="Uchiyama I."/>
            <person name="Ito T."/>
            <person name="Fujiyama A."/>
            <person name="Inagaki F."/>
            <person name="Takami H."/>
        </authorList>
    </citation>
    <scope>NUCLEOTIDE SEQUENCE</scope>
    <source>
        <strain evidence="2">Expedition CK06-06</strain>
    </source>
</reference>
<evidence type="ECO:0000256" key="1">
    <source>
        <dbReference type="SAM" id="MobiDB-lite"/>
    </source>
</evidence>
<sequence>MYIWTDDTWWLEWGSLLGRGIEVKVRETAATELEITFSGITPEHSKSDIEKLAKFMQKEREYLLSNQGKRIQNRPMRRLPEYFEWYRQWLLQDRKGYAKIIEEWNNHQGRHKGCGRARKVPSSALGRRKAPG</sequence>
<accession>X1UZJ4</accession>
<evidence type="ECO:0000313" key="2">
    <source>
        <dbReference type="EMBL" id="GAJ08967.1"/>
    </source>
</evidence>
<proteinExistence type="predicted"/>
<gene>
    <name evidence="2" type="ORF">S12H4_41749</name>
</gene>
<dbReference type="AlphaFoldDB" id="X1UZJ4"/>
<feature type="region of interest" description="Disordered" evidence="1">
    <location>
        <begin position="109"/>
        <end position="132"/>
    </location>
</feature>
<name>X1UZJ4_9ZZZZ</name>